<dbReference type="InterPro" id="IPR036390">
    <property type="entry name" value="WH_DNA-bd_sf"/>
</dbReference>
<evidence type="ECO:0000313" key="5">
    <source>
        <dbReference type="EMBL" id="SFA62095.1"/>
    </source>
</evidence>
<dbReference type="AlphaFoldDB" id="A0A1I0UDK1"/>
<dbReference type="SMART" id="SM00345">
    <property type="entry name" value="HTH_GNTR"/>
    <property type="match status" value="1"/>
</dbReference>
<keyword evidence="3" id="KW-0804">Transcription</keyword>
<dbReference type="CDD" id="cd07377">
    <property type="entry name" value="WHTH_GntR"/>
    <property type="match status" value="1"/>
</dbReference>
<dbReference type="PRINTS" id="PR00035">
    <property type="entry name" value="HTHGNTR"/>
</dbReference>
<feature type="domain" description="HTH gntR-type" evidence="4">
    <location>
        <begin position="21"/>
        <end position="93"/>
    </location>
</feature>
<dbReference type="GO" id="GO:0003700">
    <property type="term" value="F:DNA-binding transcription factor activity"/>
    <property type="evidence" value="ECO:0007669"/>
    <property type="project" value="InterPro"/>
</dbReference>
<dbReference type="EMBL" id="FOJN01000021">
    <property type="protein sequence ID" value="SFA62095.1"/>
    <property type="molecule type" value="Genomic_DNA"/>
</dbReference>
<dbReference type="PANTHER" id="PTHR43537:SF5">
    <property type="entry name" value="UXU OPERON TRANSCRIPTIONAL REGULATOR"/>
    <property type="match status" value="1"/>
</dbReference>
<dbReference type="InterPro" id="IPR036388">
    <property type="entry name" value="WH-like_DNA-bd_sf"/>
</dbReference>
<dbReference type="PROSITE" id="PS50949">
    <property type="entry name" value="HTH_GNTR"/>
    <property type="match status" value="1"/>
</dbReference>
<keyword evidence="2" id="KW-0238">DNA-binding</keyword>
<evidence type="ECO:0000256" key="2">
    <source>
        <dbReference type="ARBA" id="ARBA00023125"/>
    </source>
</evidence>
<accession>A0A1I0UDK1</accession>
<keyword evidence="1" id="KW-0805">Transcription regulation</keyword>
<evidence type="ECO:0000256" key="1">
    <source>
        <dbReference type="ARBA" id="ARBA00023015"/>
    </source>
</evidence>
<dbReference type="SUPFAM" id="SSF46785">
    <property type="entry name" value="Winged helix' DNA-binding domain"/>
    <property type="match status" value="1"/>
</dbReference>
<evidence type="ECO:0000256" key="3">
    <source>
        <dbReference type="ARBA" id="ARBA00023163"/>
    </source>
</evidence>
<dbReference type="GO" id="GO:0003677">
    <property type="term" value="F:DNA binding"/>
    <property type="evidence" value="ECO:0007669"/>
    <property type="project" value="UniProtKB-KW"/>
</dbReference>
<evidence type="ECO:0000313" key="6">
    <source>
        <dbReference type="Proteomes" id="UP000182054"/>
    </source>
</evidence>
<protein>
    <submittedName>
        <fullName evidence="5">Transcriptional regulator, GntR family</fullName>
    </submittedName>
</protein>
<dbReference type="Pfam" id="PF07729">
    <property type="entry name" value="FCD"/>
    <property type="match status" value="1"/>
</dbReference>
<reference evidence="5 6" key="1">
    <citation type="submission" date="2016-10" db="EMBL/GenBank/DDBJ databases">
        <authorList>
            <person name="de Groot N.N."/>
        </authorList>
    </citation>
    <scope>NUCLEOTIDE SEQUENCE [LARGE SCALE GENOMIC DNA]</scope>
    <source>
        <strain evidence="5 6">DSM 44908</strain>
    </source>
</reference>
<proteinExistence type="predicted"/>
<organism evidence="5 6">
    <name type="scientific">Rhodococcoides kroppenstedtii</name>
    <dbReference type="NCBI Taxonomy" id="293050"/>
    <lineage>
        <taxon>Bacteria</taxon>
        <taxon>Bacillati</taxon>
        <taxon>Actinomycetota</taxon>
        <taxon>Actinomycetes</taxon>
        <taxon>Mycobacteriales</taxon>
        <taxon>Nocardiaceae</taxon>
        <taxon>Rhodococcoides</taxon>
    </lineage>
</organism>
<dbReference type="SMART" id="SM00895">
    <property type="entry name" value="FCD"/>
    <property type="match status" value="1"/>
</dbReference>
<sequence length="251" mass="27090">MSNGAQPGRGESIRWEPVRRARAHELVIDAIEERIMAGDLRVGDPLPPEREFAAQLDVSRAGVREAVRVLESSGILRSSPGSGPGAGTFVASLPRPALTRLLRLHVALTNFRIDDLLETRVALERASVHLAATSPDDDKLARAREAIDIMDRPGVSREDFNDADTDFHIALAEASGNDFVASLTAAIRESMRAPILTALIAKADWETLAATLNADHRKILQAVEDGDPELAARRVEEHIHSSAAALPTVIA</sequence>
<dbReference type="Proteomes" id="UP000182054">
    <property type="component" value="Unassembled WGS sequence"/>
</dbReference>
<dbReference type="Gene3D" id="1.10.10.10">
    <property type="entry name" value="Winged helix-like DNA-binding domain superfamily/Winged helix DNA-binding domain"/>
    <property type="match status" value="1"/>
</dbReference>
<dbReference type="InterPro" id="IPR008920">
    <property type="entry name" value="TF_FadR/GntR_C"/>
</dbReference>
<name>A0A1I0UDK1_9NOCA</name>
<dbReference type="Pfam" id="PF00392">
    <property type="entry name" value="GntR"/>
    <property type="match status" value="1"/>
</dbReference>
<gene>
    <name evidence="5" type="ORF">SAMN05444374_1214</name>
</gene>
<dbReference type="Gene3D" id="1.20.120.530">
    <property type="entry name" value="GntR ligand-binding domain-like"/>
    <property type="match status" value="1"/>
</dbReference>
<dbReference type="SUPFAM" id="SSF48008">
    <property type="entry name" value="GntR ligand-binding domain-like"/>
    <property type="match status" value="1"/>
</dbReference>
<dbReference type="InterPro" id="IPR011711">
    <property type="entry name" value="GntR_C"/>
</dbReference>
<dbReference type="OrthoDB" id="7989071at2"/>
<dbReference type="PANTHER" id="PTHR43537">
    <property type="entry name" value="TRANSCRIPTIONAL REGULATOR, GNTR FAMILY"/>
    <property type="match status" value="1"/>
</dbReference>
<dbReference type="RefSeq" id="WP_068363432.1">
    <property type="nucleotide sequence ID" value="NZ_FOJN01000021.1"/>
</dbReference>
<evidence type="ECO:0000259" key="4">
    <source>
        <dbReference type="PROSITE" id="PS50949"/>
    </source>
</evidence>
<dbReference type="InterPro" id="IPR000524">
    <property type="entry name" value="Tscrpt_reg_HTH_GntR"/>
</dbReference>
<dbReference type="GeneID" id="85487601"/>